<dbReference type="AlphaFoldDB" id="A7NPU5"/>
<dbReference type="PANTHER" id="PTHR40042:SF1">
    <property type="entry name" value="DUF1405 DOMAIN-CONTAINING PROTEIN"/>
    <property type="match status" value="1"/>
</dbReference>
<reference evidence="2 3" key="1">
    <citation type="submission" date="2007-08" db="EMBL/GenBank/DDBJ databases">
        <title>Complete sequence of Roseiflexus castenholzii DSM 13941.</title>
        <authorList>
            <consortium name="US DOE Joint Genome Institute"/>
            <person name="Copeland A."/>
            <person name="Lucas S."/>
            <person name="Lapidus A."/>
            <person name="Barry K."/>
            <person name="Glavina del Rio T."/>
            <person name="Dalin E."/>
            <person name="Tice H."/>
            <person name="Pitluck S."/>
            <person name="Thompson L.S."/>
            <person name="Brettin T."/>
            <person name="Bruce D."/>
            <person name="Detter J.C."/>
            <person name="Han C."/>
            <person name="Tapia R."/>
            <person name="Schmutz J."/>
            <person name="Larimer F."/>
            <person name="Land M."/>
            <person name="Hauser L."/>
            <person name="Kyrpides N."/>
            <person name="Mikhailova N."/>
            <person name="Bryant D.A."/>
            <person name="Hanada S."/>
            <person name="Tsukatani Y."/>
            <person name="Richardson P."/>
        </authorList>
    </citation>
    <scope>NUCLEOTIDE SEQUENCE [LARGE SCALE GENOMIC DNA]</scope>
    <source>
        <strain evidence="3">DSM 13941 / HLO8</strain>
    </source>
</reference>
<organism evidence="2 3">
    <name type="scientific">Roseiflexus castenholzii (strain DSM 13941 / HLO8)</name>
    <dbReference type="NCBI Taxonomy" id="383372"/>
    <lineage>
        <taxon>Bacteria</taxon>
        <taxon>Bacillati</taxon>
        <taxon>Chloroflexota</taxon>
        <taxon>Chloroflexia</taxon>
        <taxon>Chloroflexales</taxon>
        <taxon>Roseiflexineae</taxon>
        <taxon>Roseiflexaceae</taxon>
        <taxon>Roseiflexus</taxon>
    </lineage>
</organism>
<dbReference type="Proteomes" id="UP000000263">
    <property type="component" value="Chromosome"/>
</dbReference>
<keyword evidence="1" id="KW-1133">Transmembrane helix</keyword>
<dbReference type="RefSeq" id="WP_012122014.1">
    <property type="nucleotide sequence ID" value="NC_009767.1"/>
</dbReference>
<evidence type="ECO:0000313" key="2">
    <source>
        <dbReference type="EMBL" id="ABU59591.1"/>
    </source>
</evidence>
<dbReference type="Pfam" id="PF07187">
    <property type="entry name" value="DUF1405"/>
    <property type="match status" value="1"/>
</dbReference>
<dbReference type="STRING" id="383372.Rcas_3542"/>
<feature type="transmembrane region" description="Helical" evidence="1">
    <location>
        <begin position="12"/>
        <end position="35"/>
    </location>
</feature>
<dbReference type="PANTHER" id="PTHR40042">
    <property type="entry name" value="HYPOTHETICAL MEMBRANE SPANNING PROTEIN"/>
    <property type="match status" value="1"/>
</dbReference>
<dbReference type="InterPro" id="IPR009845">
    <property type="entry name" value="DUF1405"/>
</dbReference>
<keyword evidence="1" id="KW-0472">Membrane</keyword>
<dbReference type="OrthoDB" id="152213at2"/>
<dbReference type="HOGENOM" id="CLU_103291_0_0_0"/>
<name>A7NPU5_ROSCS</name>
<protein>
    <recommendedName>
        <fullName evidence="4">DUF1405 domain-containing protein</fullName>
    </recommendedName>
</protein>
<keyword evidence="3" id="KW-1185">Reference proteome</keyword>
<gene>
    <name evidence="2" type="ordered locus">Rcas_3542</name>
</gene>
<feature type="transmembrane region" description="Helical" evidence="1">
    <location>
        <begin position="47"/>
        <end position="70"/>
    </location>
</feature>
<feature type="transmembrane region" description="Helical" evidence="1">
    <location>
        <begin position="77"/>
        <end position="99"/>
    </location>
</feature>
<dbReference type="eggNOG" id="COG4347">
    <property type="taxonomic scope" value="Bacteria"/>
</dbReference>
<proteinExistence type="predicted"/>
<evidence type="ECO:0000313" key="3">
    <source>
        <dbReference type="Proteomes" id="UP000000263"/>
    </source>
</evidence>
<keyword evidence="1" id="KW-0812">Transmembrane</keyword>
<sequence>MIRLLHWLFDFILRTPIIFWSCVIANLIGAVWGAAVWYGPMLAASPLWAWLFIPDCPLAAFLGTIALFGMRAGRRWSFFYALTAFACIHYGIWTLAFWLRQWTGAGVIDPFEVVLFVTHIGLLCEGILFATRLGEVTVLQRVAVVGWFVLAFGVDYGLGYHPPLASHVTFDFIMWLTVALTGGLSIALLALPRRAAQPVRLSTAA</sequence>
<feature type="transmembrane region" description="Helical" evidence="1">
    <location>
        <begin position="111"/>
        <end position="130"/>
    </location>
</feature>
<feature type="transmembrane region" description="Helical" evidence="1">
    <location>
        <begin position="142"/>
        <end position="160"/>
    </location>
</feature>
<accession>A7NPU5</accession>
<evidence type="ECO:0000256" key="1">
    <source>
        <dbReference type="SAM" id="Phobius"/>
    </source>
</evidence>
<dbReference type="EMBL" id="CP000804">
    <property type="protein sequence ID" value="ABU59591.1"/>
    <property type="molecule type" value="Genomic_DNA"/>
</dbReference>
<dbReference type="KEGG" id="rca:Rcas_3542"/>
<evidence type="ECO:0008006" key="4">
    <source>
        <dbReference type="Google" id="ProtNLM"/>
    </source>
</evidence>
<feature type="transmembrane region" description="Helical" evidence="1">
    <location>
        <begin position="172"/>
        <end position="191"/>
    </location>
</feature>